<accession>A0A3B0TJM2</accession>
<keyword evidence="1" id="KW-1133">Transmembrane helix</keyword>
<keyword evidence="1" id="KW-0812">Transmembrane</keyword>
<gene>
    <name evidence="2" type="ORF">MNBD_BACTEROID03-2022</name>
</gene>
<reference evidence="2" key="1">
    <citation type="submission" date="2018-06" db="EMBL/GenBank/DDBJ databases">
        <authorList>
            <person name="Zhirakovskaya E."/>
        </authorList>
    </citation>
    <scope>NUCLEOTIDE SEQUENCE</scope>
</reference>
<proteinExistence type="predicted"/>
<organism evidence="2">
    <name type="scientific">hydrothermal vent metagenome</name>
    <dbReference type="NCBI Taxonomy" id="652676"/>
    <lineage>
        <taxon>unclassified sequences</taxon>
        <taxon>metagenomes</taxon>
        <taxon>ecological metagenomes</taxon>
    </lineage>
</organism>
<name>A0A3B0TJM2_9ZZZZ</name>
<evidence type="ECO:0000313" key="2">
    <source>
        <dbReference type="EMBL" id="VAW13507.1"/>
    </source>
</evidence>
<keyword evidence="1" id="KW-0472">Membrane</keyword>
<dbReference type="AlphaFoldDB" id="A0A3B0TJM2"/>
<dbReference type="EMBL" id="UOEL01000104">
    <property type="protein sequence ID" value="VAW13507.1"/>
    <property type="molecule type" value="Genomic_DNA"/>
</dbReference>
<feature type="transmembrane region" description="Helical" evidence="1">
    <location>
        <begin position="101"/>
        <end position="122"/>
    </location>
</feature>
<sequence length="134" mass="15173">MAIVVITGLFGVIIFDVNSFLLVLTLLSGYNGYSGFRVLHNKSNTPKILDIIIAYDLVRYAIPIKKHTNLWLYEHIYKMIAAFTALLAAATGTIYPDHKPYRQFLPSVFGTLLALGFILYFYRKSKNEILPKGI</sequence>
<evidence type="ECO:0000256" key="1">
    <source>
        <dbReference type="SAM" id="Phobius"/>
    </source>
</evidence>
<feature type="transmembrane region" description="Helical" evidence="1">
    <location>
        <begin position="6"/>
        <end position="27"/>
    </location>
</feature>
<feature type="transmembrane region" description="Helical" evidence="1">
    <location>
        <begin position="76"/>
        <end position="95"/>
    </location>
</feature>
<protein>
    <submittedName>
        <fullName evidence="2">Uncharacterized protein</fullName>
    </submittedName>
</protein>